<protein>
    <recommendedName>
        <fullName evidence="5">Kelch-like protein 17</fullName>
    </recommendedName>
</protein>
<dbReference type="CDD" id="cd18186">
    <property type="entry name" value="BTB_POZ_ZBTB_KLHL-like"/>
    <property type="match status" value="1"/>
</dbReference>
<proteinExistence type="predicted"/>
<dbReference type="PROSITE" id="PS51886">
    <property type="entry name" value="TLDC"/>
    <property type="match status" value="1"/>
</dbReference>
<evidence type="ECO:0000313" key="4">
    <source>
        <dbReference type="Proteomes" id="UP000022910"/>
    </source>
</evidence>
<feature type="domain" description="TLDc" evidence="2">
    <location>
        <begin position="376"/>
        <end position="563"/>
    </location>
</feature>
<dbReference type="EMBL" id="JEMT01027815">
    <property type="protein sequence ID" value="EXX56159.1"/>
    <property type="molecule type" value="Genomic_DNA"/>
</dbReference>
<dbReference type="SUPFAM" id="SSF54695">
    <property type="entry name" value="POZ domain"/>
    <property type="match status" value="1"/>
</dbReference>
<dbReference type="Pfam" id="PF00651">
    <property type="entry name" value="BTB"/>
    <property type="match status" value="1"/>
</dbReference>
<dbReference type="InterPro" id="IPR000210">
    <property type="entry name" value="BTB/POZ_dom"/>
</dbReference>
<reference evidence="3 4" key="1">
    <citation type="submission" date="2014-02" db="EMBL/GenBank/DDBJ databases">
        <title>Single nucleus genome sequencing reveals high similarity among nuclei of an endomycorrhizal fungus.</title>
        <authorList>
            <person name="Lin K."/>
            <person name="Geurts R."/>
            <person name="Zhang Z."/>
            <person name="Limpens E."/>
            <person name="Saunders D.G."/>
            <person name="Mu D."/>
            <person name="Pang E."/>
            <person name="Cao H."/>
            <person name="Cha H."/>
            <person name="Lin T."/>
            <person name="Zhou Q."/>
            <person name="Shang Y."/>
            <person name="Li Y."/>
            <person name="Ivanov S."/>
            <person name="Sharma T."/>
            <person name="Velzen R.V."/>
            <person name="Ruijter N.D."/>
            <person name="Aanen D.K."/>
            <person name="Win J."/>
            <person name="Kamoun S."/>
            <person name="Bisseling T."/>
            <person name="Huang S."/>
        </authorList>
    </citation>
    <scope>NUCLEOTIDE SEQUENCE [LARGE SCALE GENOMIC DNA]</scope>
    <source>
        <strain evidence="4">DAOM197198w</strain>
    </source>
</reference>
<evidence type="ECO:0008006" key="5">
    <source>
        <dbReference type="Google" id="ProtNLM"/>
    </source>
</evidence>
<dbReference type="OrthoDB" id="25620at2759"/>
<dbReference type="Pfam" id="PF07534">
    <property type="entry name" value="TLD"/>
    <property type="match status" value="1"/>
</dbReference>
<keyword evidence="4" id="KW-1185">Reference proteome</keyword>
<comment type="caution">
    <text evidence="3">The sequence shown here is derived from an EMBL/GenBank/DDBJ whole genome shotgun (WGS) entry which is preliminary data.</text>
</comment>
<evidence type="ECO:0000259" key="1">
    <source>
        <dbReference type="PROSITE" id="PS50097"/>
    </source>
</evidence>
<dbReference type="SMART" id="SM00225">
    <property type="entry name" value="BTB"/>
    <property type="match status" value="1"/>
</dbReference>
<name>A0A015JML4_RHIIW</name>
<evidence type="ECO:0000313" key="3">
    <source>
        <dbReference type="EMBL" id="EXX56159.1"/>
    </source>
</evidence>
<feature type="domain" description="BTB" evidence="1">
    <location>
        <begin position="73"/>
        <end position="160"/>
    </location>
</feature>
<dbReference type="PROSITE" id="PS50097">
    <property type="entry name" value="BTB"/>
    <property type="match status" value="1"/>
</dbReference>
<organism evidence="3 4">
    <name type="scientific">Rhizophagus irregularis (strain DAOM 197198w)</name>
    <name type="common">Glomus intraradices</name>
    <dbReference type="NCBI Taxonomy" id="1432141"/>
    <lineage>
        <taxon>Eukaryota</taxon>
        <taxon>Fungi</taxon>
        <taxon>Fungi incertae sedis</taxon>
        <taxon>Mucoromycota</taxon>
        <taxon>Glomeromycotina</taxon>
        <taxon>Glomeromycetes</taxon>
        <taxon>Glomerales</taxon>
        <taxon>Glomeraceae</taxon>
        <taxon>Rhizophagus</taxon>
    </lineage>
</organism>
<dbReference type="AlphaFoldDB" id="A0A015JML4"/>
<gene>
    <name evidence="3" type="ORF">RirG_218700</name>
</gene>
<sequence length="565" mass="65949">MFKCIYKLYIIFKRKRKKSTYKNSKEIRMFDKNLLNSISSTQDSCNIIIKVGKKLPVEELTPIKNSNNNNPFRDKEFLSEIYNQNYKEFHVHSSILLKDIKSKYFYNALSNFTNNNDLKSTEKCMIKENQIIVLELPDINPTIFEVILEFVYNGNLDINNFTAQEIVSLLFASSYLDLKNLTSRLFTTHFTKIIHALNTSYSTINHFDETIYSQKIDQRRYIINHLCLEYSSVIFGSNYYLSFYKNFIHDILLSDDLIMNELEVWTKLIKWGIFNSDISQKFSLLSSSNITLNELIKDFSGKDFTKLGEKIKDLIPLIRFYQIELDDYFKEIGYPFKSILPEGLNKGIFKYNMKKEIFSNNNNILPPRKYQKIDSTIIVGEQTALLAKWIKECNFGEYLKVEDDFDFKLLFRGSKNGFDIGTFHKKCDGIDNTIVIIKIKDSDEIIGGYNPFSWQSLFNIGLQSFPYENYNVPCSSSFLFSLNNTRLGNDSKNVLSKIKENQINEAIYYNQTGGPKFGKSDLYLVNISSQENLVGHCKKYSYSHQITAKSFFKVEDYEVFQVIVN</sequence>
<dbReference type="Gene3D" id="3.30.710.10">
    <property type="entry name" value="Potassium Channel Kv1.1, Chain A"/>
    <property type="match status" value="1"/>
</dbReference>
<dbReference type="InterPro" id="IPR011333">
    <property type="entry name" value="SKP1/BTB/POZ_sf"/>
</dbReference>
<accession>A0A015JML4</accession>
<evidence type="ECO:0000259" key="2">
    <source>
        <dbReference type="PROSITE" id="PS51886"/>
    </source>
</evidence>
<dbReference type="HOGENOM" id="CLU_021542_0_1_1"/>
<dbReference type="Proteomes" id="UP000022910">
    <property type="component" value="Unassembled WGS sequence"/>
</dbReference>
<dbReference type="InterPro" id="IPR006571">
    <property type="entry name" value="TLDc_dom"/>
</dbReference>